<evidence type="ECO:0000256" key="2">
    <source>
        <dbReference type="SAM" id="MobiDB-lite"/>
    </source>
</evidence>
<dbReference type="PROSITE" id="PS51257">
    <property type="entry name" value="PROKAR_LIPOPROTEIN"/>
    <property type="match status" value="1"/>
</dbReference>
<feature type="signal peptide" evidence="3">
    <location>
        <begin position="1"/>
        <end position="23"/>
    </location>
</feature>
<dbReference type="EMBL" id="QOCV01000011">
    <property type="protein sequence ID" value="RHW53681.1"/>
    <property type="molecule type" value="Genomic_DNA"/>
</dbReference>
<reference evidence="5 6" key="1">
    <citation type="submission" date="2018-07" db="EMBL/GenBank/DDBJ databases">
        <title>Genome sequences of six Lactobacillus spp. isolated from bumble bee guts.</title>
        <authorList>
            <person name="Motta E.V.S."/>
            <person name="Moran N.A."/>
        </authorList>
    </citation>
    <scope>NUCLEOTIDE SEQUENCE [LARGE SCALE GENOMIC DNA]</scope>
    <source>
        <strain evidence="5 6">OCC3</strain>
    </source>
</reference>
<dbReference type="InterPro" id="IPR031989">
    <property type="entry name" value="DUF5067"/>
</dbReference>
<evidence type="ECO:0000256" key="3">
    <source>
        <dbReference type="SAM" id="SignalP"/>
    </source>
</evidence>
<dbReference type="Pfam" id="PF16729">
    <property type="entry name" value="DUF5067"/>
    <property type="match status" value="1"/>
</dbReference>
<evidence type="ECO:0000259" key="4">
    <source>
        <dbReference type="Pfam" id="PF16729"/>
    </source>
</evidence>
<dbReference type="Proteomes" id="UP000265862">
    <property type="component" value="Unassembled WGS sequence"/>
</dbReference>
<evidence type="ECO:0000256" key="1">
    <source>
        <dbReference type="ARBA" id="ARBA00022729"/>
    </source>
</evidence>
<gene>
    <name evidence="5" type="ORF">DS835_06975</name>
</gene>
<organism evidence="5 6">
    <name type="scientific">Lactobacillus bombicola</name>
    <dbReference type="NCBI Taxonomy" id="1505723"/>
    <lineage>
        <taxon>Bacteria</taxon>
        <taxon>Bacillati</taxon>
        <taxon>Bacillota</taxon>
        <taxon>Bacilli</taxon>
        <taxon>Lactobacillales</taxon>
        <taxon>Lactobacillaceae</taxon>
        <taxon>Lactobacillus</taxon>
    </lineage>
</organism>
<feature type="compositionally biased region" description="Polar residues" evidence="2">
    <location>
        <begin position="30"/>
        <end position="42"/>
    </location>
</feature>
<dbReference type="AlphaFoldDB" id="A0A396SVA0"/>
<dbReference type="Gene3D" id="2.60.40.1240">
    <property type="match status" value="1"/>
</dbReference>
<sequence length="193" mass="21142">MKEYTMKKIITIVSAVIVSLSLAGCSSSSTNKSNNQPKTSTVKPKPKYYFDGKKASIRDLDITITKVRFFKGLTPKDKKQIAFEYIVKNKSNKKLDITNAWLAVFNAYQDNKNTDGKLEVGSTPLNYAGKILNNQNKSIKKGGKLAGAIAYNLDSNKIPVTLKATKGVDGPKIGQKTFKLGKFTAQSNKLGVN</sequence>
<comment type="caution">
    <text evidence="5">The sequence shown here is derived from an EMBL/GenBank/DDBJ whole genome shotgun (WGS) entry which is preliminary data.</text>
</comment>
<dbReference type="InterPro" id="IPR029050">
    <property type="entry name" value="Immunoprotect_excell_Ig-like"/>
</dbReference>
<accession>A0A396SVA0</accession>
<feature type="domain" description="DUF5067" evidence="4">
    <location>
        <begin position="37"/>
        <end position="166"/>
    </location>
</feature>
<evidence type="ECO:0000313" key="5">
    <source>
        <dbReference type="EMBL" id="RHW53681.1"/>
    </source>
</evidence>
<evidence type="ECO:0000313" key="6">
    <source>
        <dbReference type="Proteomes" id="UP000265862"/>
    </source>
</evidence>
<keyword evidence="1 3" id="KW-0732">Signal</keyword>
<feature type="region of interest" description="Disordered" evidence="2">
    <location>
        <begin position="26"/>
        <end position="45"/>
    </location>
</feature>
<name>A0A396SVA0_9LACO</name>
<feature type="chain" id="PRO_5039714406" evidence="3">
    <location>
        <begin position="24"/>
        <end position="193"/>
    </location>
</feature>
<protein>
    <submittedName>
        <fullName evidence="5">DUF5067 domain-containing protein</fullName>
    </submittedName>
</protein>
<proteinExistence type="predicted"/>